<dbReference type="AlphaFoldDB" id="A0A1Y2CX31"/>
<proteinExistence type="predicted"/>
<sequence length="117" mass="12701">MLRSSAPPAAATLKSVSKSTSDSAVSVKPTVKAVTPTNASSRVPTKPISKQPSFNSLDQSATRKTPISTPSQSNPLLPPNFNQHQQLPNRECQACLLNSQRLLLLYLWYPMLLPSTQ</sequence>
<name>A0A1Y2CX31_9FUNG</name>
<feature type="region of interest" description="Disordered" evidence="1">
    <location>
        <begin position="1"/>
        <end position="84"/>
    </location>
</feature>
<comment type="caution">
    <text evidence="2">The sequence shown here is derived from an EMBL/GenBank/DDBJ whole genome shotgun (WGS) entry which is preliminary data.</text>
</comment>
<dbReference type="EMBL" id="MCGO01000005">
    <property type="protein sequence ID" value="ORY51446.1"/>
    <property type="molecule type" value="Genomic_DNA"/>
</dbReference>
<reference evidence="2 3" key="1">
    <citation type="submission" date="2016-07" db="EMBL/GenBank/DDBJ databases">
        <title>Pervasive Adenine N6-methylation of Active Genes in Fungi.</title>
        <authorList>
            <consortium name="DOE Joint Genome Institute"/>
            <person name="Mondo S.J."/>
            <person name="Dannebaum R.O."/>
            <person name="Kuo R.C."/>
            <person name="Labutti K."/>
            <person name="Haridas S."/>
            <person name="Kuo A."/>
            <person name="Salamov A."/>
            <person name="Ahrendt S.R."/>
            <person name="Lipzen A."/>
            <person name="Sullivan W."/>
            <person name="Andreopoulos W.B."/>
            <person name="Clum A."/>
            <person name="Lindquist E."/>
            <person name="Daum C."/>
            <person name="Ramamoorthy G.K."/>
            <person name="Gryganskyi A."/>
            <person name="Culley D."/>
            <person name="Magnuson J.K."/>
            <person name="James T.Y."/>
            <person name="O'Malley M.A."/>
            <person name="Stajich J.E."/>
            <person name="Spatafora J.W."/>
            <person name="Visel A."/>
            <person name="Grigoriev I.V."/>
        </authorList>
    </citation>
    <scope>NUCLEOTIDE SEQUENCE [LARGE SCALE GENOMIC DNA]</scope>
    <source>
        <strain evidence="2 3">JEL800</strain>
    </source>
</reference>
<feature type="compositionally biased region" description="Polar residues" evidence="1">
    <location>
        <begin position="35"/>
        <end position="84"/>
    </location>
</feature>
<organism evidence="2 3">
    <name type="scientific">Rhizoclosmatium globosum</name>
    <dbReference type="NCBI Taxonomy" id="329046"/>
    <lineage>
        <taxon>Eukaryota</taxon>
        <taxon>Fungi</taxon>
        <taxon>Fungi incertae sedis</taxon>
        <taxon>Chytridiomycota</taxon>
        <taxon>Chytridiomycota incertae sedis</taxon>
        <taxon>Chytridiomycetes</taxon>
        <taxon>Chytridiales</taxon>
        <taxon>Chytriomycetaceae</taxon>
        <taxon>Rhizoclosmatium</taxon>
    </lineage>
</organism>
<gene>
    <name evidence="2" type="ORF">BCR33DRAFT_454881</name>
</gene>
<evidence type="ECO:0000313" key="2">
    <source>
        <dbReference type="EMBL" id="ORY51446.1"/>
    </source>
</evidence>
<evidence type="ECO:0000313" key="3">
    <source>
        <dbReference type="Proteomes" id="UP000193642"/>
    </source>
</evidence>
<dbReference type="Proteomes" id="UP000193642">
    <property type="component" value="Unassembled WGS sequence"/>
</dbReference>
<accession>A0A1Y2CX31</accession>
<keyword evidence="3" id="KW-1185">Reference proteome</keyword>
<protein>
    <submittedName>
        <fullName evidence="2">Uncharacterized protein</fullName>
    </submittedName>
</protein>
<feature type="compositionally biased region" description="Low complexity" evidence="1">
    <location>
        <begin position="14"/>
        <end position="28"/>
    </location>
</feature>
<evidence type="ECO:0000256" key="1">
    <source>
        <dbReference type="SAM" id="MobiDB-lite"/>
    </source>
</evidence>